<organism evidence="1 2">
    <name type="scientific">Mucor plumbeus</name>
    <dbReference type="NCBI Taxonomy" id="97098"/>
    <lineage>
        <taxon>Eukaryota</taxon>
        <taxon>Fungi</taxon>
        <taxon>Fungi incertae sedis</taxon>
        <taxon>Mucoromycota</taxon>
        <taxon>Mucoromycotina</taxon>
        <taxon>Mucoromycetes</taxon>
        <taxon>Mucorales</taxon>
        <taxon>Mucorineae</taxon>
        <taxon>Mucoraceae</taxon>
        <taxon>Mucor</taxon>
    </lineage>
</organism>
<gene>
    <name evidence="1" type="ORF">INT46_003441</name>
</gene>
<protein>
    <submittedName>
        <fullName evidence="1">Uncharacterized protein</fullName>
    </submittedName>
</protein>
<sequence length="123" mass="14032">MSKTVQIAIKKLQDPKGSKSEIKKMKLSAIFYLRQLGFSQYDISNMIDMKRTTVEGAINRVATTGTTLAGKSMGRPSFDDYTKRHLERIIRSDPFQTIETLQGQLRSMSKDVSRTTVKNWIKN</sequence>
<proteinExistence type="predicted"/>
<reference evidence="1" key="1">
    <citation type="submission" date="2020-12" db="EMBL/GenBank/DDBJ databases">
        <title>Metabolic potential, ecology and presence of endohyphal bacteria is reflected in genomic diversity of Mucoromycotina.</title>
        <authorList>
            <person name="Muszewska A."/>
            <person name="Okrasinska A."/>
            <person name="Steczkiewicz K."/>
            <person name="Drgas O."/>
            <person name="Orlowska M."/>
            <person name="Perlinska-Lenart U."/>
            <person name="Aleksandrzak-Piekarczyk T."/>
            <person name="Szatraj K."/>
            <person name="Zielenkiewicz U."/>
            <person name="Pilsyk S."/>
            <person name="Malc E."/>
            <person name="Mieczkowski P."/>
            <person name="Kruszewska J.S."/>
            <person name="Biernat P."/>
            <person name="Pawlowska J."/>
        </authorList>
    </citation>
    <scope>NUCLEOTIDE SEQUENCE</scope>
    <source>
        <strain evidence="1">CBS 226.32</strain>
    </source>
</reference>
<dbReference type="AlphaFoldDB" id="A0A8H7QD29"/>
<dbReference type="OrthoDB" id="2288646at2759"/>
<keyword evidence="2" id="KW-1185">Reference proteome</keyword>
<dbReference type="EMBL" id="JAEPRC010001139">
    <property type="protein sequence ID" value="KAG2189880.1"/>
    <property type="molecule type" value="Genomic_DNA"/>
</dbReference>
<evidence type="ECO:0000313" key="1">
    <source>
        <dbReference type="EMBL" id="KAG2189880.1"/>
    </source>
</evidence>
<name>A0A8H7QD29_9FUNG</name>
<evidence type="ECO:0000313" key="2">
    <source>
        <dbReference type="Proteomes" id="UP000650833"/>
    </source>
</evidence>
<accession>A0A8H7QD29</accession>
<dbReference type="Proteomes" id="UP000650833">
    <property type="component" value="Unassembled WGS sequence"/>
</dbReference>
<comment type="caution">
    <text evidence="1">The sequence shown here is derived from an EMBL/GenBank/DDBJ whole genome shotgun (WGS) entry which is preliminary data.</text>
</comment>